<comment type="similarity">
    <text evidence="2">Belongs to the binding-protein-dependent transport system permease family. FecCD subfamily.</text>
</comment>
<comment type="subcellular location">
    <subcellularLocation>
        <location evidence="1">Cell membrane</location>
        <topology evidence="1">Multi-pass membrane protein</topology>
    </subcellularLocation>
</comment>
<dbReference type="InterPro" id="IPR037294">
    <property type="entry name" value="ABC_BtuC-like"/>
</dbReference>
<dbReference type="OrthoDB" id="27848at2157"/>
<evidence type="ECO:0000256" key="6">
    <source>
        <dbReference type="ARBA" id="ARBA00022989"/>
    </source>
</evidence>
<keyword evidence="6 8" id="KW-1133">Transmembrane helix</keyword>
<keyword evidence="5 8" id="KW-0812">Transmembrane</keyword>
<evidence type="ECO:0000256" key="8">
    <source>
        <dbReference type="SAM" id="Phobius"/>
    </source>
</evidence>
<feature type="transmembrane region" description="Helical" evidence="8">
    <location>
        <begin position="269"/>
        <end position="291"/>
    </location>
</feature>
<evidence type="ECO:0000256" key="5">
    <source>
        <dbReference type="ARBA" id="ARBA00022692"/>
    </source>
</evidence>
<comment type="caution">
    <text evidence="9">The sequence shown here is derived from an EMBL/GenBank/DDBJ whole genome shotgun (WGS) entry which is preliminary data.</text>
</comment>
<dbReference type="Proteomes" id="UP000466535">
    <property type="component" value="Unassembled WGS sequence"/>
</dbReference>
<dbReference type="AlphaFoldDB" id="A0A6B0T9G1"/>
<dbReference type="EMBL" id="WUUT01000003">
    <property type="protein sequence ID" value="MXR51881.1"/>
    <property type="molecule type" value="Genomic_DNA"/>
</dbReference>
<reference evidence="9 10" key="1">
    <citation type="submission" date="2019-12" db="EMBL/GenBank/DDBJ databases">
        <title>Isolation and characterization of three novel carbon monoxide-oxidizing members of Halobacteria from salione crusts and soils.</title>
        <authorList>
            <person name="Myers M.R."/>
            <person name="King G.M."/>
        </authorList>
    </citation>
    <scope>NUCLEOTIDE SEQUENCE [LARGE SCALE GENOMIC DNA]</scope>
    <source>
        <strain evidence="9 10">WSH3</strain>
    </source>
</reference>
<dbReference type="PANTHER" id="PTHR30472:SF25">
    <property type="entry name" value="ABC TRANSPORTER PERMEASE PROTEIN MJ0876-RELATED"/>
    <property type="match status" value="1"/>
</dbReference>
<keyword evidence="7 8" id="KW-0472">Membrane</keyword>
<proteinExistence type="inferred from homology"/>
<protein>
    <submittedName>
        <fullName evidence="9">Iron chelate uptake ABC transporter family permease subunit</fullName>
    </submittedName>
</protein>
<organism evidence="9 10">
    <name type="scientific">Halovenus carboxidivorans</name>
    <dbReference type="NCBI Taxonomy" id="2692199"/>
    <lineage>
        <taxon>Archaea</taxon>
        <taxon>Methanobacteriati</taxon>
        <taxon>Methanobacteriota</taxon>
        <taxon>Stenosarchaea group</taxon>
        <taxon>Halobacteria</taxon>
        <taxon>Halobacteriales</taxon>
        <taxon>Haloarculaceae</taxon>
        <taxon>Halovenus</taxon>
    </lineage>
</organism>
<evidence type="ECO:0000256" key="2">
    <source>
        <dbReference type="ARBA" id="ARBA00007935"/>
    </source>
</evidence>
<dbReference type="PANTHER" id="PTHR30472">
    <property type="entry name" value="FERRIC ENTEROBACTIN TRANSPORT SYSTEM PERMEASE PROTEIN"/>
    <property type="match status" value="1"/>
</dbReference>
<dbReference type="SUPFAM" id="SSF81345">
    <property type="entry name" value="ABC transporter involved in vitamin B12 uptake, BtuC"/>
    <property type="match status" value="2"/>
</dbReference>
<name>A0A6B0T9G1_9EURY</name>
<accession>A0A6B0T9G1</accession>
<feature type="transmembrane region" description="Helical" evidence="8">
    <location>
        <begin position="226"/>
        <end position="257"/>
    </location>
</feature>
<feature type="transmembrane region" description="Helical" evidence="8">
    <location>
        <begin position="131"/>
        <end position="153"/>
    </location>
</feature>
<gene>
    <name evidence="9" type="ORF">GRX03_09720</name>
</gene>
<dbReference type="InterPro" id="IPR000522">
    <property type="entry name" value="ABC_transptr_permease_BtuC"/>
</dbReference>
<feature type="transmembrane region" description="Helical" evidence="8">
    <location>
        <begin position="159"/>
        <end position="192"/>
    </location>
</feature>
<evidence type="ECO:0000313" key="10">
    <source>
        <dbReference type="Proteomes" id="UP000466535"/>
    </source>
</evidence>
<dbReference type="GO" id="GO:0005886">
    <property type="term" value="C:plasma membrane"/>
    <property type="evidence" value="ECO:0007669"/>
    <property type="project" value="UniProtKB-SubCell"/>
</dbReference>
<evidence type="ECO:0000256" key="3">
    <source>
        <dbReference type="ARBA" id="ARBA00022448"/>
    </source>
</evidence>
<keyword evidence="3" id="KW-0813">Transport</keyword>
<sequence>MSNESSTGGQTVSSGPRSRFGWLFDPALLSVAGASVVVVFVGGMVQISHGSYSMSYVEAWYAMFNREVLFDPAAWQSFLFGTEMPEVSTESLVIWNIRLPRVIVAVFVGMNLAVSGAIFQAVTRNELASPFILGVSSGAGLAILLTLVVLSGVSLGLPLLVPALSLSAGGVLTAALTVAAVVGIPASWLYAVRSATRSAVVGAAGLTAAAVLGFGLLAVVGTGPLAFASISVVVSVSALLPLLAAVGGITAFLIVYAIAWKNGTSPVRLVLAGVIVSTIFTSLQTSLFFFADNVGVVQSAVAWTNGSLTGADWEQVRIVLPWSILAMGLAMAGARQLNVLLLGEQTARSLGVSVERVRFGLASVAVLAAAASIAVAGIVSFVGLIVPHLVRSLVGTDYKKLIVGCLFVGPALMVVADVGARLGMGLLTGSGVQVPVGIVTGLIGGPYFLYLMRRQENIGEI</sequence>
<evidence type="ECO:0000313" key="9">
    <source>
        <dbReference type="EMBL" id="MXR51881.1"/>
    </source>
</evidence>
<evidence type="ECO:0000256" key="4">
    <source>
        <dbReference type="ARBA" id="ARBA00022475"/>
    </source>
</evidence>
<evidence type="ECO:0000256" key="7">
    <source>
        <dbReference type="ARBA" id="ARBA00023136"/>
    </source>
</evidence>
<keyword evidence="10" id="KW-1185">Reference proteome</keyword>
<feature type="transmembrane region" description="Helical" evidence="8">
    <location>
        <begin position="359"/>
        <end position="389"/>
    </location>
</feature>
<dbReference type="CDD" id="cd06550">
    <property type="entry name" value="TM_ABC_iron-siderophores_like"/>
    <property type="match status" value="1"/>
</dbReference>
<feature type="transmembrane region" description="Helical" evidence="8">
    <location>
        <begin position="27"/>
        <end position="47"/>
    </location>
</feature>
<feature type="transmembrane region" description="Helical" evidence="8">
    <location>
        <begin position="432"/>
        <end position="452"/>
    </location>
</feature>
<feature type="transmembrane region" description="Helical" evidence="8">
    <location>
        <begin position="401"/>
        <end position="420"/>
    </location>
</feature>
<feature type="transmembrane region" description="Helical" evidence="8">
    <location>
        <begin position="199"/>
        <end position="220"/>
    </location>
</feature>
<dbReference type="Gene3D" id="1.10.3470.10">
    <property type="entry name" value="ABC transporter involved in vitamin B12 uptake, BtuC"/>
    <property type="match status" value="2"/>
</dbReference>
<dbReference type="Pfam" id="PF01032">
    <property type="entry name" value="FecCD"/>
    <property type="match status" value="2"/>
</dbReference>
<keyword evidence="4" id="KW-1003">Cell membrane</keyword>
<evidence type="ECO:0000256" key="1">
    <source>
        <dbReference type="ARBA" id="ARBA00004651"/>
    </source>
</evidence>
<feature type="transmembrane region" description="Helical" evidence="8">
    <location>
        <begin position="99"/>
        <end position="119"/>
    </location>
</feature>
<dbReference type="GO" id="GO:0022857">
    <property type="term" value="F:transmembrane transporter activity"/>
    <property type="evidence" value="ECO:0007669"/>
    <property type="project" value="InterPro"/>
</dbReference>
<dbReference type="RefSeq" id="WP_159764005.1">
    <property type="nucleotide sequence ID" value="NZ_WUUT01000003.1"/>
</dbReference>